<dbReference type="SMART" id="SM00530">
    <property type="entry name" value="HTH_XRE"/>
    <property type="match status" value="1"/>
</dbReference>
<evidence type="ECO:0000313" key="3">
    <source>
        <dbReference type="EMBL" id="MDO7874357.1"/>
    </source>
</evidence>
<keyword evidence="1" id="KW-0238">DNA-binding</keyword>
<dbReference type="InterPro" id="IPR050807">
    <property type="entry name" value="TransReg_Diox_bact_type"/>
</dbReference>
<dbReference type="PANTHER" id="PTHR46797:SF1">
    <property type="entry name" value="METHYLPHOSPHONATE SYNTHASE"/>
    <property type="match status" value="1"/>
</dbReference>
<gene>
    <name evidence="3" type="ORF">Q5H93_06405</name>
</gene>
<feature type="domain" description="HTH cro/C1-type" evidence="2">
    <location>
        <begin position="14"/>
        <end position="68"/>
    </location>
</feature>
<proteinExistence type="predicted"/>
<dbReference type="InterPro" id="IPR010982">
    <property type="entry name" value="Lambda_DNA-bd_dom_sf"/>
</dbReference>
<dbReference type="InterPro" id="IPR001387">
    <property type="entry name" value="Cro/C1-type_HTH"/>
</dbReference>
<dbReference type="PANTHER" id="PTHR46797">
    <property type="entry name" value="HTH-TYPE TRANSCRIPTIONAL REGULATOR"/>
    <property type="match status" value="1"/>
</dbReference>
<dbReference type="SUPFAM" id="SSF47413">
    <property type="entry name" value="lambda repressor-like DNA-binding domains"/>
    <property type="match status" value="1"/>
</dbReference>
<organism evidence="3 4">
    <name type="scientific">Hymenobacter aranciens</name>
    <dbReference type="NCBI Taxonomy" id="3063996"/>
    <lineage>
        <taxon>Bacteria</taxon>
        <taxon>Pseudomonadati</taxon>
        <taxon>Bacteroidota</taxon>
        <taxon>Cytophagia</taxon>
        <taxon>Cytophagales</taxon>
        <taxon>Hymenobacteraceae</taxon>
        <taxon>Hymenobacter</taxon>
    </lineage>
</organism>
<keyword evidence="4" id="KW-1185">Reference proteome</keyword>
<reference evidence="3" key="1">
    <citation type="submission" date="2023-07" db="EMBL/GenBank/DDBJ databases">
        <authorList>
            <person name="Kim M.K."/>
        </authorList>
    </citation>
    <scope>NUCLEOTIDE SEQUENCE</scope>
    <source>
        <strain evidence="3">ASUV-10-1</strain>
    </source>
</reference>
<sequence>MKNPAAVRAFGAHLRRLRLARGWSLEELALAAMLSLVTVHRVETAKSVATLDVLLSLARALGVTVKELVDCAEMEQANQVGPA</sequence>
<dbReference type="RefSeq" id="WP_305005670.1">
    <property type="nucleotide sequence ID" value="NZ_JAUQSY010000003.1"/>
</dbReference>
<protein>
    <submittedName>
        <fullName evidence="3">Helix-turn-helix transcriptional regulator</fullName>
    </submittedName>
</protein>
<comment type="caution">
    <text evidence="3">The sequence shown here is derived from an EMBL/GenBank/DDBJ whole genome shotgun (WGS) entry which is preliminary data.</text>
</comment>
<name>A0ABT9B7V0_9BACT</name>
<evidence type="ECO:0000259" key="2">
    <source>
        <dbReference type="PROSITE" id="PS50943"/>
    </source>
</evidence>
<dbReference type="Pfam" id="PF13560">
    <property type="entry name" value="HTH_31"/>
    <property type="match status" value="1"/>
</dbReference>
<evidence type="ECO:0000256" key="1">
    <source>
        <dbReference type="ARBA" id="ARBA00023125"/>
    </source>
</evidence>
<dbReference type="Gene3D" id="1.10.260.40">
    <property type="entry name" value="lambda repressor-like DNA-binding domains"/>
    <property type="match status" value="1"/>
</dbReference>
<dbReference type="PROSITE" id="PS50943">
    <property type="entry name" value="HTH_CROC1"/>
    <property type="match status" value="1"/>
</dbReference>
<evidence type="ECO:0000313" key="4">
    <source>
        <dbReference type="Proteomes" id="UP001176429"/>
    </source>
</evidence>
<dbReference type="Proteomes" id="UP001176429">
    <property type="component" value="Unassembled WGS sequence"/>
</dbReference>
<dbReference type="EMBL" id="JAUQSY010000003">
    <property type="protein sequence ID" value="MDO7874357.1"/>
    <property type="molecule type" value="Genomic_DNA"/>
</dbReference>
<dbReference type="CDD" id="cd00093">
    <property type="entry name" value="HTH_XRE"/>
    <property type="match status" value="1"/>
</dbReference>
<accession>A0ABT9B7V0</accession>